<feature type="transmembrane region" description="Helical" evidence="9">
    <location>
        <begin position="151"/>
        <end position="173"/>
    </location>
</feature>
<sequence>MFFMGVRRRISKEIDNVVEYYLRNYRKMVIIPIIFIIFFASLIGYYYHVHGEPVNEGISLAGGTNIIVNTNHSISATFIASSLGSELKQAVTVSVVKAPFSNSITGYSVTVGKDVNSTQLQTALSNILKIPVNSKDSSINFVSSTLAQSSLYSSIILLGIAFVLVAAVSLFYFRSVWQAFSNIVSIISDIINIVGVLDIIGFSFSTASIAGILMIMGYSADRNIILATNILKREEASMRYRLTKTIKTSLTMDAAALVTFIVLFVGTTNSTLHEIAIILIIGVIFDDFTVWILNGSTQLFGLHYKEAEVQKAKI</sequence>
<dbReference type="Proteomes" id="UP000009376">
    <property type="component" value="Unassembled WGS sequence"/>
</dbReference>
<comment type="subcellular location">
    <subcellularLocation>
        <location evidence="1">Cell membrane</location>
        <topology evidence="1">Multi-pass membrane protein</topology>
    </subcellularLocation>
</comment>
<keyword evidence="5" id="KW-0653">Protein transport</keyword>
<feature type="transmembrane region" description="Helical" evidence="9">
    <location>
        <begin position="29"/>
        <end position="47"/>
    </location>
</feature>
<keyword evidence="3" id="KW-1003">Cell membrane</keyword>
<evidence type="ECO:0000256" key="4">
    <source>
        <dbReference type="ARBA" id="ARBA00022692"/>
    </source>
</evidence>
<dbReference type="Gene3D" id="1.20.1640.10">
    <property type="entry name" value="Multidrug efflux transporter AcrB transmembrane domain"/>
    <property type="match status" value="1"/>
</dbReference>
<gene>
    <name evidence="11" type="ORF">BJBARM5_0325</name>
</gene>
<dbReference type="EMBL" id="GG745550">
    <property type="protein sequence ID" value="EFD92951.1"/>
    <property type="molecule type" value="Genomic_DNA"/>
</dbReference>
<dbReference type="PANTHER" id="PTHR30081">
    <property type="entry name" value="PROTEIN-EXPORT MEMBRANE PROTEIN SEC"/>
    <property type="match status" value="1"/>
</dbReference>
<feature type="domain" description="Protein export membrane protein SecD/SecF C-terminal" evidence="10">
    <location>
        <begin position="133"/>
        <end position="294"/>
    </location>
</feature>
<name>D6GV24_PARA5</name>
<keyword evidence="2" id="KW-0813">Transport</keyword>
<keyword evidence="8 9" id="KW-0472">Membrane</keyword>
<dbReference type="GO" id="GO:0015031">
    <property type="term" value="P:protein transport"/>
    <property type="evidence" value="ECO:0007669"/>
    <property type="project" value="UniProtKB-KW"/>
</dbReference>
<reference evidence="11 12" key="1">
    <citation type="journal article" date="2010" name="Proc. Natl. Acad. Sci. U.S.A.">
        <title>Enigmatic, ultrasmall, uncultivated Archaea.</title>
        <authorList>
            <person name="Baker B.J."/>
            <person name="Comolli L.R."/>
            <person name="Dick G.J."/>
            <person name="Hauser L.J."/>
            <person name="Hyatt D."/>
            <person name="Dill B.D."/>
            <person name="Land M.L."/>
            <person name="Verberkmoes N.C."/>
            <person name="Hettich R.L."/>
            <person name="Banfield J.F."/>
        </authorList>
    </citation>
    <scope>NUCLEOTIDE SEQUENCE [LARGE SCALE GENOMIC DNA]</scope>
</reference>
<dbReference type="AlphaFoldDB" id="D6GV24"/>
<feature type="transmembrane region" description="Helical" evidence="9">
    <location>
        <begin position="275"/>
        <end position="293"/>
    </location>
</feature>
<evidence type="ECO:0000256" key="6">
    <source>
        <dbReference type="ARBA" id="ARBA00022989"/>
    </source>
</evidence>
<evidence type="ECO:0000256" key="7">
    <source>
        <dbReference type="ARBA" id="ARBA00023010"/>
    </source>
</evidence>
<keyword evidence="6 9" id="KW-1133">Transmembrane helix</keyword>
<protein>
    <submittedName>
        <fullName evidence="11">SecD/SecF/SecDF export membrane protein</fullName>
    </submittedName>
</protein>
<dbReference type="GO" id="GO:0005886">
    <property type="term" value="C:plasma membrane"/>
    <property type="evidence" value="ECO:0007669"/>
    <property type="project" value="UniProtKB-SubCell"/>
</dbReference>
<feature type="transmembrane region" description="Helical" evidence="9">
    <location>
        <begin position="208"/>
        <end position="230"/>
    </location>
</feature>
<feature type="transmembrane region" description="Helical" evidence="9">
    <location>
        <begin position="250"/>
        <end position="269"/>
    </location>
</feature>
<evidence type="ECO:0000259" key="10">
    <source>
        <dbReference type="Pfam" id="PF02355"/>
    </source>
</evidence>
<evidence type="ECO:0000256" key="1">
    <source>
        <dbReference type="ARBA" id="ARBA00004651"/>
    </source>
</evidence>
<feature type="transmembrane region" description="Helical" evidence="9">
    <location>
        <begin position="180"/>
        <end position="202"/>
    </location>
</feature>
<evidence type="ECO:0000256" key="9">
    <source>
        <dbReference type="SAM" id="Phobius"/>
    </source>
</evidence>
<dbReference type="PANTHER" id="PTHR30081:SF8">
    <property type="entry name" value="PROTEIN TRANSLOCASE SUBUNIT SECF"/>
    <property type="match status" value="1"/>
</dbReference>
<dbReference type="Pfam" id="PF02355">
    <property type="entry name" value="SecD_SecF_C"/>
    <property type="match status" value="1"/>
</dbReference>
<dbReference type="InterPro" id="IPR048634">
    <property type="entry name" value="SecD_SecF_C"/>
</dbReference>
<evidence type="ECO:0000256" key="5">
    <source>
        <dbReference type="ARBA" id="ARBA00022927"/>
    </source>
</evidence>
<evidence type="ECO:0000313" key="12">
    <source>
        <dbReference type="Proteomes" id="UP000009376"/>
    </source>
</evidence>
<accession>D6GV24</accession>
<keyword evidence="4 9" id="KW-0812">Transmembrane</keyword>
<evidence type="ECO:0000256" key="3">
    <source>
        <dbReference type="ARBA" id="ARBA00022475"/>
    </source>
</evidence>
<dbReference type="SUPFAM" id="SSF82866">
    <property type="entry name" value="Multidrug efflux transporter AcrB transmembrane domain"/>
    <property type="match status" value="1"/>
</dbReference>
<dbReference type="InterPro" id="IPR022813">
    <property type="entry name" value="SecD/SecF_arch_bac"/>
</dbReference>
<keyword evidence="7" id="KW-0811">Translocation</keyword>
<organism evidence="11 12">
    <name type="scientific">Candidatus Parvarchaeum acidophilus ARMAN-5</name>
    <dbReference type="NCBI Taxonomy" id="662762"/>
    <lineage>
        <taxon>Archaea</taxon>
        <taxon>Candidatus Parvarchaeota</taxon>
        <taxon>Candidatus Parvarchaeum</taxon>
    </lineage>
</organism>
<evidence type="ECO:0000256" key="8">
    <source>
        <dbReference type="ARBA" id="ARBA00023136"/>
    </source>
</evidence>
<evidence type="ECO:0000256" key="2">
    <source>
        <dbReference type="ARBA" id="ARBA00022448"/>
    </source>
</evidence>
<proteinExistence type="predicted"/>
<evidence type="ECO:0000313" key="11">
    <source>
        <dbReference type="EMBL" id="EFD92951.1"/>
    </source>
</evidence>